<dbReference type="SUPFAM" id="SSF48019">
    <property type="entry name" value="post-AAA+ oligomerization domain-like"/>
    <property type="match status" value="1"/>
</dbReference>
<dbReference type="GO" id="GO:0009360">
    <property type="term" value="C:DNA polymerase III complex"/>
    <property type="evidence" value="ECO:0007669"/>
    <property type="project" value="InterPro"/>
</dbReference>
<dbReference type="EC" id="2.7.7.7" evidence="1"/>
<dbReference type="Pfam" id="PF06144">
    <property type="entry name" value="DNA_pol3_delta"/>
    <property type="match status" value="1"/>
</dbReference>
<dbReference type="EMBL" id="CP046244">
    <property type="protein sequence ID" value="QGP92482.1"/>
    <property type="molecule type" value="Genomic_DNA"/>
</dbReference>
<dbReference type="Gene3D" id="3.40.50.300">
    <property type="entry name" value="P-loop containing nucleotide triphosphate hydrolases"/>
    <property type="match status" value="1"/>
</dbReference>
<comment type="catalytic activity">
    <reaction evidence="8">
        <text>DNA(n) + a 2'-deoxyribonucleoside 5'-triphosphate = DNA(n+1) + diphosphate</text>
        <dbReference type="Rhea" id="RHEA:22508"/>
        <dbReference type="Rhea" id="RHEA-COMP:17339"/>
        <dbReference type="Rhea" id="RHEA-COMP:17340"/>
        <dbReference type="ChEBI" id="CHEBI:33019"/>
        <dbReference type="ChEBI" id="CHEBI:61560"/>
        <dbReference type="ChEBI" id="CHEBI:173112"/>
        <dbReference type="EC" id="2.7.7.7"/>
    </reaction>
</comment>
<dbReference type="GO" id="GO:0006261">
    <property type="term" value="P:DNA-templated DNA replication"/>
    <property type="evidence" value="ECO:0007669"/>
    <property type="project" value="TreeGrafter"/>
</dbReference>
<dbReference type="Pfam" id="PF21694">
    <property type="entry name" value="DNA_pol3_delta_C"/>
    <property type="match status" value="1"/>
</dbReference>
<keyword evidence="4" id="KW-0548">Nucleotidyltransferase</keyword>
<dbReference type="PANTHER" id="PTHR34388:SF1">
    <property type="entry name" value="DNA POLYMERASE III SUBUNIT DELTA"/>
    <property type="match status" value="1"/>
</dbReference>
<evidence type="ECO:0000259" key="9">
    <source>
        <dbReference type="Pfam" id="PF06144"/>
    </source>
</evidence>
<dbReference type="RefSeq" id="WP_156273263.1">
    <property type="nucleotide sequence ID" value="NZ_CP046244.1"/>
</dbReference>
<evidence type="ECO:0000256" key="1">
    <source>
        <dbReference type="ARBA" id="ARBA00012417"/>
    </source>
</evidence>
<keyword evidence="5" id="KW-0235">DNA replication</keyword>
<dbReference type="InterPro" id="IPR005790">
    <property type="entry name" value="DNA_polIII_delta"/>
</dbReference>
<keyword evidence="6" id="KW-0239">DNA-directed DNA polymerase</keyword>
<comment type="similarity">
    <text evidence="7">Belongs to the DNA polymerase HolA subunit family.</text>
</comment>
<dbReference type="SUPFAM" id="SSF52540">
    <property type="entry name" value="P-loop containing nucleoside triphosphate hydrolases"/>
    <property type="match status" value="1"/>
</dbReference>
<evidence type="ECO:0000256" key="8">
    <source>
        <dbReference type="ARBA" id="ARBA00049244"/>
    </source>
</evidence>
<keyword evidence="12" id="KW-1185">Reference proteome</keyword>
<dbReference type="Gene3D" id="1.10.8.60">
    <property type="match status" value="1"/>
</dbReference>
<evidence type="ECO:0000256" key="7">
    <source>
        <dbReference type="ARBA" id="ARBA00034754"/>
    </source>
</evidence>
<protein>
    <recommendedName>
        <fullName evidence="2">DNA polymerase III subunit delta</fullName>
        <ecNumber evidence="1">2.7.7.7</ecNumber>
    </recommendedName>
</protein>
<dbReference type="GO" id="GO:0003677">
    <property type="term" value="F:DNA binding"/>
    <property type="evidence" value="ECO:0007669"/>
    <property type="project" value="InterPro"/>
</dbReference>
<evidence type="ECO:0000256" key="4">
    <source>
        <dbReference type="ARBA" id="ARBA00022695"/>
    </source>
</evidence>
<dbReference type="Proteomes" id="UP000425916">
    <property type="component" value="Chromosome"/>
</dbReference>
<dbReference type="InterPro" id="IPR010372">
    <property type="entry name" value="DNA_pol3_delta_N"/>
</dbReference>
<dbReference type="NCBIfam" id="TIGR01128">
    <property type="entry name" value="holA"/>
    <property type="match status" value="1"/>
</dbReference>
<reference evidence="11 12" key="1">
    <citation type="submission" date="2019-11" db="EMBL/GenBank/DDBJ databases">
        <title>Genome sequence of Moorella glycerini DSM11254.</title>
        <authorList>
            <person name="Poehlein A."/>
            <person name="Boeer T."/>
            <person name="Daniel R."/>
        </authorList>
    </citation>
    <scope>NUCLEOTIDE SEQUENCE [LARGE SCALE GENOMIC DNA]</scope>
    <source>
        <strain evidence="11 12">DSM 11254</strain>
    </source>
</reference>
<name>A0A6I5ZR63_9FIRM</name>
<organism evidence="11 12">
    <name type="scientific">Neomoorella glycerini</name>
    <dbReference type="NCBI Taxonomy" id="55779"/>
    <lineage>
        <taxon>Bacteria</taxon>
        <taxon>Bacillati</taxon>
        <taxon>Bacillota</taxon>
        <taxon>Clostridia</taxon>
        <taxon>Neomoorellales</taxon>
        <taxon>Neomoorellaceae</taxon>
        <taxon>Neomoorella</taxon>
    </lineage>
</organism>
<accession>A0A6I5ZR63</accession>
<evidence type="ECO:0000256" key="3">
    <source>
        <dbReference type="ARBA" id="ARBA00022679"/>
    </source>
</evidence>
<dbReference type="InterPro" id="IPR027417">
    <property type="entry name" value="P-loop_NTPase"/>
</dbReference>
<evidence type="ECO:0000313" key="11">
    <source>
        <dbReference type="EMBL" id="QGP92482.1"/>
    </source>
</evidence>
<evidence type="ECO:0000256" key="6">
    <source>
        <dbReference type="ARBA" id="ARBA00022932"/>
    </source>
</evidence>
<evidence type="ECO:0000259" key="10">
    <source>
        <dbReference type="Pfam" id="PF21694"/>
    </source>
</evidence>
<evidence type="ECO:0000256" key="5">
    <source>
        <dbReference type="ARBA" id="ARBA00022705"/>
    </source>
</evidence>
<evidence type="ECO:0000313" key="12">
    <source>
        <dbReference type="Proteomes" id="UP000425916"/>
    </source>
</evidence>
<dbReference type="OrthoDB" id="9775929at2"/>
<feature type="domain" description="DNA polymerase III delta N-terminal" evidence="9">
    <location>
        <begin position="19"/>
        <end position="136"/>
    </location>
</feature>
<dbReference type="PANTHER" id="PTHR34388">
    <property type="entry name" value="DNA POLYMERASE III SUBUNIT DELTA"/>
    <property type="match status" value="1"/>
</dbReference>
<dbReference type="InterPro" id="IPR008921">
    <property type="entry name" value="DNA_pol3_clamp-load_cplx_C"/>
</dbReference>
<feature type="domain" description="DNA polymerase III delta subunit-like C-terminal" evidence="10">
    <location>
        <begin position="210"/>
        <end position="323"/>
    </location>
</feature>
<keyword evidence="3" id="KW-0808">Transferase</keyword>
<dbReference type="GO" id="GO:0003887">
    <property type="term" value="F:DNA-directed DNA polymerase activity"/>
    <property type="evidence" value="ECO:0007669"/>
    <property type="project" value="UniProtKB-KW"/>
</dbReference>
<dbReference type="AlphaFoldDB" id="A0A6I5ZR63"/>
<evidence type="ECO:0000256" key="2">
    <source>
        <dbReference type="ARBA" id="ARBA00017703"/>
    </source>
</evidence>
<dbReference type="InterPro" id="IPR048466">
    <property type="entry name" value="DNA_pol3_delta-like_C"/>
</dbReference>
<sequence>MDWQELDRELEQGKIAPVYLFYGNESYLLERALKTLREKLVPAEAAAFDYQELDGRELSAGKIVLLATTLPALAPRRLVVVKDPAAEILKAGEGDLLAYLENPAPTTCLALAVNGSIDKRLKLVKLIQQTGRVVEFLPLKAAELEKWLQREAREQGYNLHPAAARALAQAGGGDLRLARNELYKVMTYTGQPGTITPSDVEALVPAAAAEATIFQLVDALGNRNATLAINSLRRLLEKGEAPLSILAMLARQLRLIYQYHLAADKGELAARLGVKPFVVQKVAAQARNFSLPAAGRALEELLKVDTGIKTGQGGAGPLLEKAIWTIIKGEH</sequence>
<gene>
    <name evidence="11" type="primary">yqeN</name>
    <name evidence="11" type="ORF">MGLY_18640</name>
</gene>
<dbReference type="Gene3D" id="1.20.272.10">
    <property type="match status" value="1"/>
</dbReference>
<proteinExistence type="inferred from homology"/>